<dbReference type="InterPro" id="IPR009045">
    <property type="entry name" value="Zn_M74/Hedgehog-like"/>
</dbReference>
<dbReference type="AlphaFoldDB" id="A0A3L9M3U1"/>
<dbReference type="OrthoDB" id="669427at2"/>
<evidence type="ECO:0008006" key="3">
    <source>
        <dbReference type="Google" id="ProtNLM"/>
    </source>
</evidence>
<evidence type="ECO:0000313" key="2">
    <source>
        <dbReference type="Proteomes" id="UP000275348"/>
    </source>
</evidence>
<dbReference type="InterPro" id="IPR043769">
    <property type="entry name" value="DUF5715"/>
</dbReference>
<keyword evidence="2" id="KW-1185">Reference proteome</keyword>
<reference evidence="1 2" key="1">
    <citation type="submission" date="2018-10" db="EMBL/GenBank/DDBJ databases">
        <authorList>
            <person name="Chen X."/>
        </authorList>
    </citation>
    <scope>NUCLEOTIDE SEQUENCE [LARGE SCALE GENOMIC DNA]</scope>
    <source>
        <strain evidence="1 2">YIM 102668</strain>
    </source>
</reference>
<dbReference type="Pfam" id="PF18979">
    <property type="entry name" value="DUF5715"/>
    <property type="match status" value="1"/>
</dbReference>
<dbReference type="Proteomes" id="UP000275348">
    <property type="component" value="Unassembled WGS sequence"/>
</dbReference>
<name>A0A3L9M3U1_9FLAO</name>
<protein>
    <recommendedName>
        <fullName evidence="3">Peptidase M15A C-terminal domain-containing protein</fullName>
    </recommendedName>
</protein>
<dbReference type="EMBL" id="RDOJ01000016">
    <property type="protein sequence ID" value="RLZ07810.1"/>
    <property type="molecule type" value="Genomic_DNA"/>
</dbReference>
<sequence length="185" mass="21190">MLFISGIQFSNAQNRKVIPPSEDYKKHLNAAKSHNLDLVKDKKHLNKLISRGKLVPVKQRGYGWRVADLTHSHSYLVPKGQQVLRDIAREFVKETGQNFFVVTSLTRTLHDQNRLRGVNGNASSNDSAHNYGASFDISYVRFNHKLGPNKKLDQELKKILTGFQNSGRIYFVKERLSSCYHIVVR</sequence>
<proteinExistence type="predicted"/>
<comment type="caution">
    <text evidence="1">The sequence shown here is derived from an EMBL/GenBank/DDBJ whole genome shotgun (WGS) entry which is preliminary data.</text>
</comment>
<organism evidence="1 2">
    <name type="scientific">Faecalibacter macacae</name>
    <dbReference type="NCBI Taxonomy" id="1859289"/>
    <lineage>
        <taxon>Bacteria</taxon>
        <taxon>Pseudomonadati</taxon>
        <taxon>Bacteroidota</taxon>
        <taxon>Flavobacteriia</taxon>
        <taxon>Flavobacteriales</taxon>
        <taxon>Weeksellaceae</taxon>
        <taxon>Faecalibacter</taxon>
    </lineage>
</organism>
<dbReference type="SUPFAM" id="SSF55166">
    <property type="entry name" value="Hedgehog/DD-peptidase"/>
    <property type="match status" value="1"/>
</dbReference>
<gene>
    <name evidence="1" type="ORF">EAH69_11040</name>
</gene>
<accession>A0A3L9M3U1</accession>
<evidence type="ECO:0000313" key="1">
    <source>
        <dbReference type="EMBL" id="RLZ07810.1"/>
    </source>
</evidence>